<dbReference type="InterPro" id="IPR008254">
    <property type="entry name" value="Flavodoxin/NO_synth"/>
</dbReference>
<dbReference type="Proteomes" id="UP000198157">
    <property type="component" value="Unassembled WGS sequence"/>
</dbReference>
<dbReference type="InterPro" id="IPR001094">
    <property type="entry name" value="Flavdoxin-like"/>
</dbReference>
<dbReference type="EMBL" id="NIVS01000020">
    <property type="protein sequence ID" value="OWQ53917.1"/>
    <property type="molecule type" value="Genomic_DNA"/>
</dbReference>
<dbReference type="InterPro" id="IPR017938">
    <property type="entry name" value="Riboflavin_synthase-like_b-brl"/>
</dbReference>
<dbReference type="Pfam" id="PF00175">
    <property type="entry name" value="NAD_binding_1"/>
    <property type="match status" value="1"/>
</dbReference>
<evidence type="ECO:0000256" key="1">
    <source>
        <dbReference type="ARBA" id="ARBA00022630"/>
    </source>
</evidence>
<evidence type="ECO:0000256" key="4">
    <source>
        <dbReference type="SAM" id="Phobius"/>
    </source>
</evidence>
<dbReference type="Gene3D" id="3.40.50.360">
    <property type="match status" value="1"/>
</dbReference>
<accession>A0A246HMJ0</accession>
<feature type="transmembrane region" description="Helical" evidence="4">
    <location>
        <begin position="12"/>
        <end position="33"/>
    </location>
</feature>
<feature type="transmembrane region" description="Helical" evidence="4">
    <location>
        <begin position="330"/>
        <end position="351"/>
    </location>
</feature>
<dbReference type="PANTHER" id="PTHR34219">
    <property type="entry name" value="IRON-REGULATED INNER MEMBRANE PROTEIN-RELATED"/>
    <property type="match status" value="1"/>
</dbReference>
<dbReference type="AlphaFoldDB" id="A0A246HMJ0"/>
<feature type="transmembrane region" description="Helical" evidence="4">
    <location>
        <begin position="138"/>
        <end position="159"/>
    </location>
</feature>
<keyword evidence="4" id="KW-0812">Transmembrane</keyword>
<evidence type="ECO:0000256" key="3">
    <source>
        <dbReference type="ARBA" id="ARBA00022982"/>
    </source>
</evidence>
<dbReference type="SUPFAM" id="SSF52218">
    <property type="entry name" value="Flavoproteins"/>
    <property type="match status" value="1"/>
</dbReference>
<organism evidence="7 8">
    <name type="scientific">Stenotrophomonas maltophilia</name>
    <name type="common">Pseudomonas maltophilia</name>
    <name type="synonym">Xanthomonas maltophilia</name>
    <dbReference type="NCBI Taxonomy" id="40324"/>
    <lineage>
        <taxon>Bacteria</taxon>
        <taxon>Pseudomonadati</taxon>
        <taxon>Pseudomonadota</taxon>
        <taxon>Gammaproteobacteria</taxon>
        <taxon>Lysobacterales</taxon>
        <taxon>Lysobacteraceae</taxon>
        <taxon>Stenotrophomonas</taxon>
        <taxon>Stenotrophomonas maltophilia group</taxon>
    </lineage>
</organism>
<dbReference type="SUPFAM" id="SSF52343">
    <property type="entry name" value="Ferredoxin reductase-like, C-terminal NADP-linked domain"/>
    <property type="match status" value="1"/>
</dbReference>
<dbReference type="Pfam" id="PF03929">
    <property type="entry name" value="PepSY_TM"/>
    <property type="match status" value="1"/>
</dbReference>
<keyword evidence="4" id="KW-0472">Membrane</keyword>
<dbReference type="OrthoDB" id="9816402at2"/>
<feature type="domain" description="FAD-binding FR-type" evidence="6">
    <location>
        <begin position="529"/>
        <end position="699"/>
    </location>
</feature>
<proteinExistence type="predicted"/>
<keyword evidence="1" id="KW-0285">Flavoprotein</keyword>
<evidence type="ECO:0000259" key="6">
    <source>
        <dbReference type="PROSITE" id="PS51384"/>
    </source>
</evidence>
<dbReference type="InterPro" id="IPR017927">
    <property type="entry name" value="FAD-bd_FR_type"/>
</dbReference>
<keyword evidence="4" id="KW-1133">Transmembrane helix</keyword>
<reference evidence="7 8" key="1">
    <citation type="submission" date="2017-06" db="EMBL/GenBank/DDBJ databases">
        <authorList>
            <person name="Kim H.J."/>
            <person name="Triplett B.A."/>
        </authorList>
    </citation>
    <scope>NUCLEOTIDE SEQUENCE [LARGE SCALE GENOMIC DNA]</scope>
    <source>
        <strain evidence="7 8">13146</strain>
    </source>
</reference>
<keyword evidence="3" id="KW-0813">Transport</keyword>
<dbReference type="InterPro" id="IPR001709">
    <property type="entry name" value="Flavoprot_Pyr_Nucl_cyt_Rdtase"/>
</dbReference>
<dbReference type="Gene3D" id="3.40.50.80">
    <property type="entry name" value="Nucleotide-binding domain of ferredoxin-NADP reductase (FNR) module"/>
    <property type="match status" value="1"/>
</dbReference>
<dbReference type="FunFam" id="3.40.50.360:FF:000070">
    <property type="entry name" value="Bifunctional sulfite reductase [NADPH] flavoprotein alpha-component/iron-uptake factor"/>
    <property type="match status" value="1"/>
</dbReference>
<feature type="transmembrane region" description="Helical" evidence="4">
    <location>
        <begin position="180"/>
        <end position="207"/>
    </location>
</feature>
<dbReference type="InterPro" id="IPR005625">
    <property type="entry name" value="PepSY-ass_TM"/>
</dbReference>
<dbReference type="InterPro" id="IPR039261">
    <property type="entry name" value="FNR_nucleotide-bd"/>
</dbReference>
<protein>
    <submittedName>
        <fullName evidence="7">Iron-uptake factor</fullName>
    </submittedName>
</protein>
<name>A0A246HMJ0_STEMA</name>
<dbReference type="InterPro" id="IPR029039">
    <property type="entry name" value="Flavoprotein-like_sf"/>
</dbReference>
<dbReference type="PROSITE" id="PS50902">
    <property type="entry name" value="FLAVODOXIN_LIKE"/>
    <property type="match status" value="1"/>
</dbReference>
<keyword evidence="3" id="KW-0249">Electron transport</keyword>
<dbReference type="GO" id="GO:0010181">
    <property type="term" value="F:FMN binding"/>
    <property type="evidence" value="ECO:0007669"/>
    <property type="project" value="InterPro"/>
</dbReference>
<evidence type="ECO:0000313" key="7">
    <source>
        <dbReference type="EMBL" id="OWQ53917.1"/>
    </source>
</evidence>
<dbReference type="PRINTS" id="PR00371">
    <property type="entry name" value="FPNCR"/>
</dbReference>
<feature type="domain" description="Flavodoxin-like" evidence="5">
    <location>
        <begin position="377"/>
        <end position="514"/>
    </location>
</feature>
<dbReference type="PROSITE" id="PS51384">
    <property type="entry name" value="FAD_FR"/>
    <property type="match status" value="1"/>
</dbReference>
<evidence type="ECO:0000256" key="2">
    <source>
        <dbReference type="ARBA" id="ARBA00022643"/>
    </source>
</evidence>
<dbReference type="InterPro" id="IPR001433">
    <property type="entry name" value="OxRdtase_FAD/NAD-bd"/>
</dbReference>
<dbReference type="Pfam" id="PF00258">
    <property type="entry name" value="Flavodoxin_1"/>
    <property type="match status" value="1"/>
</dbReference>
<dbReference type="CDD" id="cd06200">
    <property type="entry name" value="SiR_like1"/>
    <property type="match status" value="1"/>
</dbReference>
<gene>
    <name evidence="7" type="ORF">CEE60_09610</name>
</gene>
<sequence length="838" mass="91365">MLKTIIFQLHWLLGITAGTVLAVMGLSGATLAFEDEIMRAANPPLAQVVQRHAAGEQPLALTALLPRLQKDMPQPLQRLRVDATGQRLSVARFEGGQANWRYFDPYTGAVLTGLKGLDVFAFVEDLHRHLVSGERGSLITGSCAIALVFFCLSGLYLRWPRRWWHWRTWLAVEWSRSGRSFLWSLHSVVGTWVLLVYLMIALTGLWWSFDWYRKGATALLGGPAAEQNQPRTSGGPLDLGKVQATLYGLEGVRRGYIDLRFPAKPGRALSGRVQGNNTAHDRAQDILQLDPSTGALLSYEPYRSKNAGGKIIVSVFALHSGSFFGLPGRIIVMVSSLGMLVFFITGWMLYLDRRRRKREVRASRLPLATVTGTGQPWLVAFASQSGFAEQLAWRTAAQLQAAGLPVHVRPLAQVDAALLAGTDKALFVISTFGDGEAPDAARVFERRVLSHSAALPGMRYAGLGLGDREYARFCGFPRQVDTWLVAQGAQRLFASIEVDRTDAVALAQWQQQLAMLTGVEDHTPLPAPPELQPWALGARTLLNPGSAAGAIWQVALQPPAHAHWQAGDILEMAPRHARAHVLTVLARNGLDPQAPVTVDGRITTLAEAAAARVLPETAEAIAAAAAPDAARWLARLPALPHREYSIASVPADGAVQLVIRLTALPDGRHGLGSGWLCVHATGADRIPARVRRNTGFHRHPEHAPMLLIGNGTGIAGLRSLLREADAQGDRGHWLVFGERTHAHDFIYREEIEAWQAKGHLSRVDLAFSRDADGGGYVQDRLRAAPEALRAWVDLGGSVYVCGSLHGMAEGVDAVLREVLGNDAVDALLNDGRYRRDVY</sequence>
<dbReference type="PRINTS" id="PR00369">
    <property type="entry name" value="FLAVODOXIN"/>
</dbReference>
<dbReference type="SUPFAM" id="SSF63380">
    <property type="entry name" value="Riboflavin synthase domain-like"/>
    <property type="match status" value="1"/>
</dbReference>
<comment type="caution">
    <text evidence="7">The sequence shown here is derived from an EMBL/GenBank/DDBJ whole genome shotgun (WGS) entry which is preliminary data.</text>
</comment>
<keyword evidence="2" id="KW-0288">FMN</keyword>
<dbReference type="GO" id="GO:0016491">
    <property type="term" value="F:oxidoreductase activity"/>
    <property type="evidence" value="ECO:0007669"/>
    <property type="project" value="InterPro"/>
</dbReference>
<evidence type="ECO:0000313" key="8">
    <source>
        <dbReference type="Proteomes" id="UP000198157"/>
    </source>
</evidence>
<dbReference type="PANTHER" id="PTHR34219:SF3">
    <property type="entry name" value="BLL7967 PROTEIN"/>
    <property type="match status" value="1"/>
</dbReference>
<evidence type="ECO:0000259" key="5">
    <source>
        <dbReference type="PROSITE" id="PS50902"/>
    </source>
</evidence>